<dbReference type="InterPro" id="IPR015414">
    <property type="entry name" value="TMEM64"/>
</dbReference>
<dbReference type="PANTHER" id="PTHR12677">
    <property type="entry name" value="GOLGI APPARATUS MEMBRANE PROTEIN TVP38-RELATED"/>
    <property type="match status" value="1"/>
</dbReference>
<feature type="transmembrane region" description="Helical" evidence="6">
    <location>
        <begin position="47"/>
        <end position="68"/>
    </location>
</feature>
<evidence type="ECO:0000259" key="7">
    <source>
        <dbReference type="Pfam" id="PF09335"/>
    </source>
</evidence>
<dbReference type="PANTHER" id="PTHR12677:SF59">
    <property type="entry name" value="GOLGI APPARATUS MEMBRANE PROTEIN TVP38-RELATED"/>
    <property type="match status" value="1"/>
</dbReference>
<feature type="transmembrane region" description="Helical" evidence="6">
    <location>
        <begin position="169"/>
        <end position="188"/>
    </location>
</feature>
<dbReference type="RefSeq" id="WP_186376200.1">
    <property type="nucleotide sequence ID" value="NZ_LR214067.1"/>
</dbReference>
<evidence type="ECO:0000256" key="6">
    <source>
        <dbReference type="RuleBase" id="RU366058"/>
    </source>
</evidence>
<keyword evidence="5 6" id="KW-0472">Membrane</keyword>
<gene>
    <name evidence="8" type="ORF">H1P_3300004</name>
</gene>
<keyword evidence="2 6" id="KW-1003">Cell membrane</keyword>
<keyword evidence="3 6" id="KW-0812">Transmembrane</keyword>
<feature type="domain" description="VTT" evidence="7">
    <location>
        <begin position="68"/>
        <end position="185"/>
    </location>
</feature>
<evidence type="ECO:0000256" key="3">
    <source>
        <dbReference type="ARBA" id="ARBA00022692"/>
    </source>
</evidence>
<sequence>MSNQSVIKKNKIIKIAQFILILLIVALGIWFVNQVGIEQIRSNVEKLGIWATVAVFALRFTSVVVPALPGTAYSVFAGGLLGFVPGLITICLADIISCSLSFLLSRHYGRDFIQKIVGKRFITRIDNLSQKNLENNFFLMTAFLMTGFFDFVCYGVGLTKTPWQKFIPALLISIGLSNPPIVALGAGILESGKLLLGFALLGVFLLGVMTAILKRKQKI</sequence>
<comment type="subcellular location">
    <subcellularLocation>
        <location evidence="1 6">Cell membrane</location>
        <topology evidence="1 6">Multi-pass membrane protein</topology>
    </subcellularLocation>
</comment>
<feature type="transmembrane region" description="Helical" evidence="6">
    <location>
        <begin position="137"/>
        <end position="157"/>
    </location>
</feature>
<proteinExistence type="inferred from homology"/>
<reference evidence="8 9" key="1">
    <citation type="submission" date="2019-01" db="EMBL/GenBank/DDBJ databases">
        <authorList>
            <person name="Brito A."/>
        </authorList>
    </citation>
    <scope>NUCLEOTIDE SEQUENCE [LARGE SCALE GENOMIC DNA]</scope>
    <source>
        <strain evidence="8">1</strain>
    </source>
</reference>
<evidence type="ECO:0000313" key="9">
    <source>
        <dbReference type="Proteomes" id="UP000320055"/>
    </source>
</evidence>
<evidence type="ECO:0000256" key="5">
    <source>
        <dbReference type="ARBA" id="ARBA00023136"/>
    </source>
</evidence>
<evidence type="ECO:0000256" key="2">
    <source>
        <dbReference type="ARBA" id="ARBA00022475"/>
    </source>
</evidence>
<keyword evidence="9" id="KW-1185">Reference proteome</keyword>
<comment type="similarity">
    <text evidence="6">Belongs to the TVP38/TMEM64 family.</text>
</comment>
<feature type="transmembrane region" description="Helical" evidence="6">
    <location>
        <begin position="12"/>
        <end position="32"/>
    </location>
</feature>
<evidence type="ECO:0000256" key="1">
    <source>
        <dbReference type="ARBA" id="ARBA00004651"/>
    </source>
</evidence>
<dbReference type="EMBL" id="CAACVJ010000258">
    <property type="protein sequence ID" value="VEP15395.1"/>
    <property type="molecule type" value="Genomic_DNA"/>
</dbReference>
<dbReference type="InterPro" id="IPR032816">
    <property type="entry name" value="VTT_dom"/>
</dbReference>
<accession>A0A563VVG7</accession>
<evidence type="ECO:0000313" key="8">
    <source>
        <dbReference type="EMBL" id="VEP15395.1"/>
    </source>
</evidence>
<dbReference type="Proteomes" id="UP000320055">
    <property type="component" value="Unassembled WGS sequence"/>
</dbReference>
<feature type="transmembrane region" description="Helical" evidence="6">
    <location>
        <begin position="80"/>
        <end position="104"/>
    </location>
</feature>
<dbReference type="AlphaFoldDB" id="A0A563VVG7"/>
<dbReference type="Pfam" id="PF09335">
    <property type="entry name" value="VTT_dom"/>
    <property type="match status" value="1"/>
</dbReference>
<feature type="transmembrane region" description="Helical" evidence="6">
    <location>
        <begin position="194"/>
        <end position="213"/>
    </location>
</feature>
<name>A0A563VVG7_9CYAN</name>
<evidence type="ECO:0000256" key="4">
    <source>
        <dbReference type="ARBA" id="ARBA00022989"/>
    </source>
</evidence>
<protein>
    <recommendedName>
        <fullName evidence="6">TVP38/TMEM64 family membrane protein</fullName>
    </recommendedName>
</protein>
<organism evidence="8 9">
    <name type="scientific">Hyella patelloides LEGE 07179</name>
    <dbReference type="NCBI Taxonomy" id="945734"/>
    <lineage>
        <taxon>Bacteria</taxon>
        <taxon>Bacillati</taxon>
        <taxon>Cyanobacteriota</taxon>
        <taxon>Cyanophyceae</taxon>
        <taxon>Pleurocapsales</taxon>
        <taxon>Hyellaceae</taxon>
        <taxon>Hyella</taxon>
    </lineage>
</organism>
<dbReference type="GO" id="GO:0005886">
    <property type="term" value="C:plasma membrane"/>
    <property type="evidence" value="ECO:0007669"/>
    <property type="project" value="UniProtKB-SubCell"/>
</dbReference>
<keyword evidence="4 6" id="KW-1133">Transmembrane helix</keyword>